<accession>A0A699HRL0</accession>
<name>A0A699HRL0_TANCI</name>
<proteinExistence type="predicted"/>
<sequence length="456" mass="51232">AFACCNGGYPVLNRRKTKEDDPDQARIISLKAKLASTSKGNKSIAEFLNEIRSIANELALTQNPISEEDLEKDLASLPVIPTINATHRQNSKAPQFHKSFQAYNFNNRKSRGGYGNHSYGPWKSQNGNRSYRADLSCQFYEIAGHATSDSRKLSRFLRENNITVVNSEQTNAQQLPVANDTIVSLAVHNHGYLIVEHPIMPHPTYQPCKHMQTTEDQTRYSWVTFLGVEVISTTSSLFLSQHRHIADLLSRFKMSGAKEVATPLNSTETLSLTDGSLNLSQFMHAPTHLHLQALKRVLRYLKGTIHHELFLKRASPLTVTTSSDSDWGEYKALANAAAKIIWVQDLLHELGNSLGQPPTLFCDNTGATYLCANPVYHSRMKHLALDYHFVRERVTTRSLHVLRINSKDQLADMSTKPLGRGSFIHFRSKIRVSDGSFIIRGVLRINTKSSLNSRIL</sequence>
<dbReference type="EMBL" id="BKCJ010181430">
    <property type="protein sequence ID" value="GEY47213.1"/>
    <property type="molecule type" value="Genomic_DNA"/>
</dbReference>
<comment type="caution">
    <text evidence="1">The sequence shown here is derived from an EMBL/GenBank/DDBJ whole genome shotgun (WGS) entry which is preliminary data.</text>
</comment>
<evidence type="ECO:0000313" key="1">
    <source>
        <dbReference type="EMBL" id="GEY47213.1"/>
    </source>
</evidence>
<organism evidence="1">
    <name type="scientific">Tanacetum cinerariifolium</name>
    <name type="common">Dalmatian daisy</name>
    <name type="synonym">Chrysanthemum cinerariifolium</name>
    <dbReference type="NCBI Taxonomy" id="118510"/>
    <lineage>
        <taxon>Eukaryota</taxon>
        <taxon>Viridiplantae</taxon>
        <taxon>Streptophyta</taxon>
        <taxon>Embryophyta</taxon>
        <taxon>Tracheophyta</taxon>
        <taxon>Spermatophyta</taxon>
        <taxon>Magnoliopsida</taxon>
        <taxon>eudicotyledons</taxon>
        <taxon>Gunneridae</taxon>
        <taxon>Pentapetalae</taxon>
        <taxon>asterids</taxon>
        <taxon>campanulids</taxon>
        <taxon>Asterales</taxon>
        <taxon>Asteraceae</taxon>
        <taxon>Asteroideae</taxon>
        <taxon>Anthemideae</taxon>
        <taxon>Anthemidinae</taxon>
        <taxon>Tanacetum</taxon>
    </lineage>
</organism>
<dbReference type="PANTHER" id="PTHR11439">
    <property type="entry name" value="GAG-POL-RELATED RETROTRANSPOSON"/>
    <property type="match status" value="1"/>
</dbReference>
<feature type="non-terminal residue" evidence="1">
    <location>
        <position position="1"/>
    </location>
</feature>
<reference evidence="1" key="1">
    <citation type="journal article" date="2019" name="Sci. Rep.">
        <title>Draft genome of Tanacetum cinerariifolium, the natural source of mosquito coil.</title>
        <authorList>
            <person name="Yamashiro T."/>
            <person name="Shiraishi A."/>
            <person name="Satake H."/>
            <person name="Nakayama K."/>
        </authorList>
    </citation>
    <scope>NUCLEOTIDE SEQUENCE</scope>
</reference>
<dbReference type="AlphaFoldDB" id="A0A699HRL0"/>
<protein>
    <submittedName>
        <fullName evidence="1">Uncharacterized protein</fullName>
    </submittedName>
</protein>
<gene>
    <name evidence="1" type="ORF">Tci_419187</name>
</gene>
<dbReference type="PANTHER" id="PTHR11439:SF450">
    <property type="entry name" value="REVERSE TRANSCRIPTASE TY1_COPIA-TYPE DOMAIN-CONTAINING PROTEIN"/>
    <property type="match status" value="1"/>
</dbReference>
<dbReference type="CDD" id="cd09272">
    <property type="entry name" value="RNase_HI_RT_Ty1"/>
    <property type="match status" value="1"/>
</dbReference>